<dbReference type="OrthoDB" id="1822030at2"/>
<dbReference type="Proteomes" id="UP000184394">
    <property type="component" value="Unassembled WGS sequence"/>
</dbReference>
<reference evidence="2 3" key="1">
    <citation type="submission" date="2016-11" db="EMBL/GenBank/DDBJ databases">
        <authorList>
            <person name="Jaros S."/>
            <person name="Januszkiewicz K."/>
            <person name="Wedrychowicz H."/>
        </authorList>
    </citation>
    <scope>NUCLEOTIDE SEQUENCE [LARGE SCALE GENOMIC DNA]</scope>
    <source>
        <strain evidence="2 3">Y1</strain>
    </source>
</reference>
<accession>A0A1M7IJK8</accession>
<sequence>MSSIYNCPCCGEKTFNPLTKAMAGTMKSKGRRCPKCQKLCVNGKGATTFSAIYFLISFAFVIFVYLHGKDSVWWDTHEVPIVLALMLGMYIVPKIVNGFCFKMMETIRLDAYEK</sequence>
<dbReference type="AlphaFoldDB" id="A0A1M7IJK8"/>
<dbReference type="EMBL" id="FRCT01000004">
    <property type="protein sequence ID" value="SHM40996.1"/>
    <property type="molecule type" value="Genomic_DNA"/>
</dbReference>
<evidence type="ECO:0000256" key="1">
    <source>
        <dbReference type="SAM" id="Phobius"/>
    </source>
</evidence>
<keyword evidence="1" id="KW-0812">Transmembrane</keyword>
<evidence type="ECO:0000313" key="2">
    <source>
        <dbReference type="EMBL" id="SHM40996.1"/>
    </source>
</evidence>
<protein>
    <recommendedName>
        <fullName evidence="4">Cxxc_20_cxxc protein</fullName>
    </recommendedName>
</protein>
<name>A0A1M7IJK8_RUMFL</name>
<keyword evidence="1" id="KW-1133">Transmembrane helix</keyword>
<dbReference type="RefSeq" id="WP_072949793.1">
    <property type="nucleotide sequence ID" value="NZ_FRCT01000004.1"/>
</dbReference>
<evidence type="ECO:0008006" key="4">
    <source>
        <dbReference type="Google" id="ProtNLM"/>
    </source>
</evidence>
<proteinExistence type="predicted"/>
<feature type="transmembrane region" description="Helical" evidence="1">
    <location>
        <begin position="45"/>
        <end position="67"/>
    </location>
</feature>
<organism evidence="2 3">
    <name type="scientific">Ruminococcus flavefaciens</name>
    <dbReference type="NCBI Taxonomy" id="1265"/>
    <lineage>
        <taxon>Bacteria</taxon>
        <taxon>Bacillati</taxon>
        <taxon>Bacillota</taxon>
        <taxon>Clostridia</taxon>
        <taxon>Eubacteriales</taxon>
        <taxon>Oscillospiraceae</taxon>
        <taxon>Ruminococcus</taxon>
    </lineage>
</organism>
<gene>
    <name evidence="2" type="ORF">SAMN04487860_104164</name>
</gene>
<evidence type="ECO:0000313" key="3">
    <source>
        <dbReference type="Proteomes" id="UP000184394"/>
    </source>
</evidence>
<keyword evidence="1" id="KW-0472">Membrane</keyword>
<feature type="transmembrane region" description="Helical" evidence="1">
    <location>
        <begin position="79"/>
        <end position="101"/>
    </location>
</feature>